<feature type="domain" description="RND related beta-barrel" evidence="1">
    <location>
        <begin position="257"/>
        <end position="330"/>
    </location>
</feature>
<gene>
    <name evidence="2" type="ORF">IAB67_08185</name>
</gene>
<reference evidence="2" key="2">
    <citation type="journal article" date="2021" name="PeerJ">
        <title>Extensive microbial diversity within the chicken gut microbiome revealed by metagenomics and culture.</title>
        <authorList>
            <person name="Gilroy R."/>
            <person name="Ravi A."/>
            <person name="Getino M."/>
            <person name="Pursley I."/>
            <person name="Horton D.L."/>
            <person name="Alikhan N.F."/>
            <person name="Baker D."/>
            <person name="Gharbi K."/>
            <person name="Hall N."/>
            <person name="Watson M."/>
            <person name="Adriaenssens E.M."/>
            <person name="Foster-Nyarko E."/>
            <person name="Jarju S."/>
            <person name="Secka A."/>
            <person name="Antonio M."/>
            <person name="Oren A."/>
            <person name="Chaudhuri R.R."/>
            <person name="La Ragione R."/>
            <person name="Hildebrand F."/>
            <person name="Pallen M.J."/>
        </authorList>
    </citation>
    <scope>NUCLEOTIDE SEQUENCE</scope>
    <source>
        <strain evidence="2">CHK191-8634</strain>
    </source>
</reference>
<sequence length="406" mass="44689">MNKKSWGSKLVAFVLALGCVVYIGIRALNGLQDQIQTIEAALVSVEDKFSGSGIFIRDEQPIYGDASKTVEYIAANGEKVSNGQSVAMFFSDSASLTAYHEMLAVEDEIESLQYAYTHLSGGADGAKLDSLITISMLNITELLEQGNVQTSSGDYADLLQLVLRRDGERITNSEYNTQLSALESERLSWQQQAGNGATVASSPAAGYFVRYYDSWSDTLRPAGLEALSIDDIESVLATEETSSREDVIGGLIQGFDWYFAVVVSEEQGALLRERSTVKIRFPTISSEALQVDIYDVRTSDDGQALVIFQSGEMSESYLTTRQADIEIIYNSYEGIMVPKEALRQVDGEWGVYCLVGGITRFKPVEWVYQTDSYYLVEPAASSSNGLVMYDQIITSGKDLEKDKVVR</sequence>
<evidence type="ECO:0000313" key="2">
    <source>
        <dbReference type="EMBL" id="HIU44256.1"/>
    </source>
</evidence>
<dbReference type="Pfam" id="PF26011">
    <property type="entry name" value="Beta-barrel_RND_rel"/>
    <property type="match status" value="1"/>
</dbReference>
<evidence type="ECO:0000313" key="3">
    <source>
        <dbReference type="Proteomes" id="UP000824073"/>
    </source>
</evidence>
<organism evidence="2 3">
    <name type="scientific">Candidatus Ventrousia excrementavium</name>
    <dbReference type="NCBI Taxonomy" id="2840961"/>
    <lineage>
        <taxon>Bacteria</taxon>
        <taxon>Bacillati</taxon>
        <taxon>Bacillota</taxon>
        <taxon>Clostridia</taxon>
        <taxon>Eubacteriales</taxon>
        <taxon>Clostridiaceae</taxon>
        <taxon>Clostridiaceae incertae sedis</taxon>
        <taxon>Candidatus Ventrousia</taxon>
    </lineage>
</organism>
<comment type="caution">
    <text evidence="2">The sequence shown here is derived from an EMBL/GenBank/DDBJ whole genome shotgun (WGS) entry which is preliminary data.</text>
</comment>
<name>A0A9D1S1C7_9CLOT</name>
<evidence type="ECO:0000259" key="1">
    <source>
        <dbReference type="Pfam" id="PF26011"/>
    </source>
</evidence>
<dbReference type="Proteomes" id="UP000824073">
    <property type="component" value="Unassembled WGS sequence"/>
</dbReference>
<dbReference type="InterPro" id="IPR058729">
    <property type="entry name" value="Beta-barrel_RND-rel"/>
</dbReference>
<protein>
    <recommendedName>
        <fullName evidence="1">RND related beta-barrel domain-containing protein</fullName>
    </recommendedName>
</protein>
<dbReference type="AlphaFoldDB" id="A0A9D1S1C7"/>
<accession>A0A9D1S1C7</accession>
<reference evidence="2" key="1">
    <citation type="submission" date="2020-10" db="EMBL/GenBank/DDBJ databases">
        <authorList>
            <person name="Gilroy R."/>
        </authorList>
    </citation>
    <scope>NUCLEOTIDE SEQUENCE</scope>
    <source>
        <strain evidence="2">CHK191-8634</strain>
    </source>
</reference>
<proteinExistence type="predicted"/>
<dbReference type="EMBL" id="DVMR01000061">
    <property type="protein sequence ID" value="HIU44256.1"/>
    <property type="molecule type" value="Genomic_DNA"/>
</dbReference>